<feature type="transmembrane region" description="Helical" evidence="10">
    <location>
        <begin position="68"/>
        <end position="87"/>
    </location>
</feature>
<dbReference type="Pfam" id="PF12698">
    <property type="entry name" value="ABC2_membrane_3"/>
    <property type="match status" value="1"/>
</dbReference>
<proteinExistence type="inferred from homology"/>
<evidence type="ECO:0000256" key="1">
    <source>
        <dbReference type="ARBA" id="ARBA00004141"/>
    </source>
</evidence>
<keyword evidence="5" id="KW-0677">Repeat</keyword>
<feature type="transmembrane region" description="Helical" evidence="10">
    <location>
        <begin position="1804"/>
        <end position="1826"/>
    </location>
</feature>
<evidence type="ECO:0000313" key="13">
    <source>
        <dbReference type="Proteomes" id="UP001497525"/>
    </source>
</evidence>
<keyword evidence="4 10" id="KW-0812">Transmembrane</keyword>
<feature type="transmembrane region" description="Helical" evidence="10">
    <location>
        <begin position="688"/>
        <end position="706"/>
    </location>
</feature>
<keyword evidence="7" id="KW-0067">ATP-binding</keyword>
<dbReference type="SMART" id="SM00382">
    <property type="entry name" value="AAA"/>
    <property type="match status" value="2"/>
</dbReference>
<name>A0AAV2TPX2_CALDB</name>
<dbReference type="GO" id="GO:0140359">
    <property type="term" value="F:ABC-type transporter activity"/>
    <property type="evidence" value="ECO:0007669"/>
    <property type="project" value="InterPro"/>
</dbReference>
<keyword evidence="6" id="KW-0547">Nucleotide-binding</keyword>
<evidence type="ECO:0000256" key="5">
    <source>
        <dbReference type="ARBA" id="ARBA00022737"/>
    </source>
</evidence>
<dbReference type="InterPro" id="IPR026082">
    <property type="entry name" value="ABCA"/>
</dbReference>
<dbReference type="CDD" id="cd03263">
    <property type="entry name" value="ABC_subfamily_A"/>
    <property type="match status" value="2"/>
</dbReference>
<evidence type="ECO:0000256" key="10">
    <source>
        <dbReference type="SAM" id="Phobius"/>
    </source>
</evidence>
<feature type="transmembrane region" description="Helical" evidence="10">
    <location>
        <begin position="1655"/>
        <end position="1681"/>
    </location>
</feature>
<feature type="domain" description="ABC transporter" evidence="11">
    <location>
        <begin position="1886"/>
        <end position="2118"/>
    </location>
</feature>
<evidence type="ECO:0000313" key="12">
    <source>
        <dbReference type="EMBL" id="CAL5139482.1"/>
    </source>
</evidence>
<dbReference type="GO" id="GO:0005524">
    <property type="term" value="F:ATP binding"/>
    <property type="evidence" value="ECO:0007669"/>
    <property type="project" value="UniProtKB-KW"/>
</dbReference>
<dbReference type="InterPro" id="IPR013525">
    <property type="entry name" value="ABC2_TM"/>
</dbReference>
<dbReference type="EMBL" id="CAXLJL010000601">
    <property type="protein sequence ID" value="CAL5139482.1"/>
    <property type="molecule type" value="Genomic_DNA"/>
</dbReference>
<dbReference type="InterPro" id="IPR003439">
    <property type="entry name" value="ABC_transporter-like_ATP-bd"/>
</dbReference>
<accession>A0AAV2TPX2</accession>
<dbReference type="Pfam" id="PF00005">
    <property type="entry name" value="ABC_tran"/>
    <property type="match status" value="2"/>
</dbReference>
<feature type="transmembrane region" description="Helical" evidence="10">
    <location>
        <begin position="718"/>
        <end position="737"/>
    </location>
</feature>
<dbReference type="PANTHER" id="PTHR19229">
    <property type="entry name" value="ATP-BINDING CASSETTE TRANSPORTER SUBFAMILY A ABCA"/>
    <property type="match status" value="1"/>
</dbReference>
<dbReference type="InterPro" id="IPR027417">
    <property type="entry name" value="P-loop_NTPase"/>
</dbReference>
<feature type="transmembrane region" description="Helical" evidence="10">
    <location>
        <begin position="1311"/>
        <end position="1334"/>
    </location>
</feature>
<feature type="transmembrane region" description="Helical" evidence="10">
    <location>
        <begin position="626"/>
        <end position="647"/>
    </location>
</feature>
<evidence type="ECO:0000256" key="9">
    <source>
        <dbReference type="ARBA" id="ARBA00023136"/>
    </source>
</evidence>
<reference evidence="12" key="1">
    <citation type="submission" date="2024-06" db="EMBL/GenBank/DDBJ databases">
        <authorList>
            <person name="Liu X."/>
            <person name="Lenzi L."/>
            <person name="Haldenby T S."/>
            <person name="Uol C."/>
        </authorList>
    </citation>
    <scope>NUCLEOTIDE SEQUENCE</scope>
</reference>
<gene>
    <name evidence="12" type="ORF">CDAUBV1_LOCUS14516</name>
</gene>
<dbReference type="InterPro" id="IPR003593">
    <property type="entry name" value="AAA+_ATPase"/>
</dbReference>
<dbReference type="GO" id="GO:0016020">
    <property type="term" value="C:membrane"/>
    <property type="evidence" value="ECO:0007669"/>
    <property type="project" value="UniProtKB-SubCell"/>
</dbReference>
<organism evidence="12 13">
    <name type="scientific">Calicophoron daubneyi</name>
    <name type="common">Rumen fluke</name>
    <name type="synonym">Paramphistomum daubneyi</name>
    <dbReference type="NCBI Taxonomy" id="300641"/>
    <lineage>
        <taxon>Eukaryota</taxon>
        <taxon>Metazoa</taxon>
        <taxon>Spiralia</taxon>
        <taxon>Lophotrochozoa</taxon>
        <taxon>Platyhelminthes</taxon>
        <taxon>Trematoda</taxon>
        <taxon>Digenea</taxon>
        <taxon>Plagiorchiida</taxon>
        <taxon>Pronocephalata</taxon>
        <taxon>Paramphistomoidea</taxon>
        <taxon>Paramphistomidae</taxon>
        <taxon>Calicophoron</taxon>
    </lineage>
</organism>
<dbReference type="Gene3D" id="3.40.50.300">
    <property type="entry name" value="P-loop containing nucleotide triphosphate hydrolases"/>
    <property type="match status" value="2"/>
</dbReference>
<dbReference type="Proteomes" id="UP001497525">
    <property type="component" value="Unassembled WGS sequence"/>
</dbReference>
<evidence type="ECO:0000256" key="7">
    <source>
        <dbReference type="ARBA" id="ARBA00022840"/>
    </source>
</evidence>
<dbReference type="PANTHER" id="PTHR19229:SF36">
    <property type="entry name" value="ATP-BINDING CASSETTE SUB-FAMILY A MEMBER 2"/>
    <property type="match status" value="1"/>
</dbReference>
<feature type="transmembrane region" description="Helical" evidence="10">
    <location>
        <begin position="1693"/>
        <end position="1717"/>
    </location>
</feature>
<keyword evidence="8 10" id="KW-1133">Transmembrane helix</keyword>
<evidence type="ECO:0000256" key="8">
    <source>
        <dbReference type="ARBA" id="ARBA00022989"/>
    </source>
</evidence>
<protein>
    <recommendedName>
        <fullName evidence="11">ABC transporter domain-containing protein</fullName>
    </recommendedName>
</protein>
<feature type="transmembrane region" description="Helical" evidence="10">
    <location>
        <begin position="1765"/>
        <end position="1783"/>
    </location>
</feature>
<comment type="similarity">
    <text evidence="2">Belongs to the ABC transporter superfamily. ABCA family.</text>
</comment>
<evidence type="ECO:0000256" key="2">
    <source>
        <dbReference type="ARBA" id="ARBA00008869"/>
    </source>
</evidence>
<keyword evidence="9 10" id="KW-0472">Membrane</keyword>
<evidence type="ECO:0000256" key="4">
    <source>
        <dbReference type="ARBA" id="ARBA00022692"/>
    </source>
</evidence>
<feature type="transmembrane region" description="Helical" evidence="10">
    <location>
        <begin position="1724"/>
        <end position="1745"/>
    </location>
</feature>
<feature type="transmembrane region" description="Helical" evidence="10">
    <location>
        <begin position="659"/>
        <end position="682"/>
    </location>
</feature>
<dbReference type="PROSITE" id="PS00211">
    <property type="entry name" value="ABC_TRANSPORTER_1"/>
    <property type="match status" value="1"/>
</dbReference>
<comment type="subcellular location">
    <subcellularLocation>
        <location evidence="1">Membrane</location>
        <topology evidence="1">Multi-pass membrane protein</topology>
    </subcellularLocation>
</comment>
<dbReference type="SUPFAM" id="SSF52540">
    <property type="entry name" value="P-loop containing nucleoside triphosphate hydrolases"/>
    <property type="match status" value="2"/>
</dbReference>
<dbReference type="InterPro" id="IPR017871">
    <property type="entry name" value="ABC_transporter-like_CS"/>
</dbReference>
<dbReference type="GO" id="GO:0016887">
    <property type="term" value="F:ATP hydrolysis activity"/>
    <property type="evidence" value="ECO:0007669"/>
    <property type="project" value="InterPro"/>
</dbReference>
<comment type="caution">
    <text evidence="12">The sequence shown here is derived from an EMBL/GenBank/DDBJ whole genome shotgun (WGS) entry which is preliminary data.</text>
</comment>
<feature type="transmembrane region" description="Helical" evidence="10">
    <location>
        <begin position="762"/>
        <end position="786"/>
    </location>
</feature>
<sequence length="2209" mass="248873">MATASIPVPAIGVHDRSPVSAAGLAAHQVSDEKTHSAVDGLKRRVVKYGCQYRTLLWKNILIRRRSPFLLGMELVFPLLFIFVLVGFRTQEKAYFQPACHVQSQSMPSMGLLHYTQSLLCNFNYTCYPKDPEPLTLLEKESPFSYFLRNLTDVIASQELLDFVSFTDKTSRLDQFLTLMSLKQKLSSLMTSYRSVRDSYGNSLSMMTEPDFSLDAIKDMSVLICGGESPNENDIGRFINLVQSQSLVNWTDFEQHGPRVQDSADEKISSHPGRQRAKRLNLCNWLEYTFTLKPIYKTLGRLRHFLFGQVAYYPHSPLIKELIYRTNRFNRFFISLRALIKEYFNGTSLSIQDFFSSNSSNFLTLRGKLFECSQNLQFISSDLSRLCCSAWLWSAPNPNRSSSPCSSLPDFDSHWSKSIETIDFVLGILEELLDCMKLDDKTFLFDDHRDFMSFLSESQEDSLLHNPVGVIFENLTFPNSNQSTNFHSIVIRKDPFSIDTTYRYKTVDHKWNPAPRRNPETDMKYFTSGFIDVQEDISQSIISLTATKLHLATDDLLSVGTVLKLFPVPPYLQDRFLHLFAVNLPQLMVLAWSLTVVSTVKHLVDERERGLHEMLQILGVPSALIQMSWLTVSLCLSTITSLPILVIFKFCRILPNSDPLVVFCFIFSYTLTLLSFALIWSAVFTRANLAAVVAGCVYFLLAAPAPVLIRYENLLAREVLLGASILPQVSYSFGWIYFVRLEVAGSGLQWSNVNFTDNLGGPYSVGLAFVLLWTDSLFQLFLALCVIPWAKSLYFTFYPWYSELAHTIRVSVFGLKSSDDRHLHEGASNLDEFAQKSGRKSQPFLKTCSISPIPRRASIVLTNLLNKSETAVSSRQLNPSIQIDRLSKLYSRTRSFALEEISISFYPNEIAALLGHNGAGKTTLLSILMGIIKPSSGIVKINDINIQQNRERIRRSLGYCPQRDILYPDLTVAEHIWLYGVLKNFTRLQMTTKLDSYLSEFGFQAKRNSLAKDLSGGQRRKLSVCLAFLNSPLVVLLDEPTAGIDPLSKRIVWDAIFSLRNGRTILFTSHHMREAEFLSDQITILSNGRIRYDGPVVLLKAKFGAGYRLTLDKGTGTFRGSEHTTEVVRFVQKFVPEARLVEENFTNWIFHLPHEGALSGQYVRLLENLEKVPQEQTEDILSFSRFSLSDNSLDDVLYRLMVGMSDESGKDLCSAADLTDSCLHFDSTGETDLRLAPDTVSRIGNSQLSDEHILEDPPALCPLADNTGGSSGVCAPEINNTTSGLELIESTFFVQFAVVLIKRYYHVLRNKMTWLFVFTVPCALVLVAAILLTLYRPDIQQPLMEISPWLMVARKGTHLVHFFSYDPRSGANPSAIDLATSVSSVYASAFANPLSWTGSCCLSRQFHSPRPSFIPSCNNKWKTKNWVQLSEDVGGEEGFNRTPFSVRQLPTNDWLLNLSNASIPDHLLNGGINARGEYFGGIEFLSPHSNEGAHLYAELFTAAHRLLVVLNRHLPGNKTFFLNETTDLGLQDVLRLLLPPTKRVRIWYNNRGYPSSVSYLNLFHNMQLRLLTLPNQSSSSSDPPVGLIFANHPLPFPRYAWFVPVIATLKVEAAFILFLLVALSFIPSNFATLIISERQLGLKHLQRVSGLCPFSYWLGSFCCDLALYLGPASALVVILALFQKAAYTSLSVVFPFVLVIFLYGCAMIPLVYLIALLFRNQSTGFVSICAINMLIGSVTLSINFLLNVLVMSHASLRYFAQNMSHILLIFPHYCLGSTMFHLALNRFLIDQNLFPNHRSFSAWVLLYPEMLCLLVESLCFFSLILLLDYDILPYYFHLIKSYFMRVWSRLGYCGSFPSGVSVDNRTATEHDAVPMQNDGNSPQSAFVLVRNLSKRYRGQSCAALNNLNLSIYGGECYGLLGTNGAGKSTTFAMLTGQFYVPPNTIVVNGFDLAHQTSAVYRNLGYCPQKNALHDFLTARETLLMYGRLRLLSGVELISSVNYLLDSTGLSLYADRLVHTFSGGTKRKLSTAVAFIGDPKIVLLDEPSTGMDPCARRMLWSLVRSTLKRNHIVILSSHCMEECEILCTRIGLLHDGRLHCEGHPLELKVRFGVSYLVDYELSPTAATLDPTRLESQMRQYLPKLTLSPNLTVRQQYHHHLRDGPLSHLFAALQKLSESKLITHFSVKISNLEDVFLRSINENVTSPTSELV</sequence>
<dbReference type="FunFam" id="3.40.50.300:FF:000335">
    <property type="entry name" value="ATP binding cassette subfamily A member 5"/>
    <property type="match status" value="2"/>
</dbReference>
<feature type="domain" description="ABC transporter" evidence="11">
    <location>
        <begin position="880"/>
        <end position="1111"/>
    </location>
</feature>
<dbReference type="PROSITE" id="PS50893">
    <property type="entry name" value="ABC_TRANSPORTER_2"/>
    <property type="match status" value="2"/>
</dbReference>
<evidence type="ECO:0000259" key="11">
    <source>
        <dbReference type="PROSITE" id="PS50893"/>
    </source>
</evidence>
<evidence type="ECO:0000256" key="3">
    <source>
        <dbReference type="ARBA" id="ARBA00022448"/>
    </source>
</evidence>
<evidence type="ECO:0000256" key="6">
    <source>
        <dbReference type="ARBA" id="ARBA00022741"/>
    </source>
</evidence>
<feature type="transmembrane region" description="Helical" evidence="10">
    <location>
        <begin position="1612"/>
        <end position="1634"/>
    </location>
</feature>
<keyword evidence="3" id="KW-0813">Transport</keyword>
<dbReference type="GO" id="GO:0005319">
    <property type="term" value="F:lipid transporter activity"/>
    <property type="evidence" value="ECO:0007669"/>
    <property type="project" value="TreeGrafter"/>
</dbReference>